<evidence type="ECO:0000313" key="4">
    <source>
        <dbReference type="Proteomes" id="UP001236657"/>
    </source>
</evidence>
<dbReference type="EMBL" id="CP133218">
    <property type="protein sequence ID" value="WML90772.1"/>
    <property type="molecule type" value="Genomic_DNA"/>
</dbReference>
<gene>
    <name evidence="3" type="ORF">RCF98_00110</name>
</gene>
<sequence>MSDTTEEMYVTPDEQTEAASESIDIVEPIDAIEPVESVESTEHEVVIEAVAPSPAPAQTNDTVLSSALGVYRDLVQQIQTNKQAIQSHRQELAEVRQKIRDLSAISKREPHVEEEADSHGLHTSKVAAQYDDCGSIIGYAEQVRRHVYDNISEAEALLSPMSQSVDLLKLRVRHIRLLENLLAAQELGLRLEIQQRNADACIWQLADILKV</sequence>
<organism evidence="3 4">
    <name type="scientific">Thiothrix lacustris</name>
    <dbReference type="NCBI Taxonomy" id="525917"/>
    <lineage>
        <taxon>Bacteria</taxon>
        <taxon>Pseudomonadati</taxon>
        <taxon>Pseudomonadota</taxon>
        <taxon>Gammaproteobacteria</taxon>
        <taxon>Thiotrichales</taxon>
        <taxon>Thiotrichaceae</taxon>
        <taxon>Thiothrix</taxon>
    </lineage>
</organism>
<dbReference type="Proteomes" id="UP001236657">
    <property type="component" value="Chromosome"/>
</dbReference>
<evidence type="ECO:0000256" key="1">
    <source>
        <dbReference type="SAM" id="Coils"/>
    </source>
</evidence>
<protein>
    <submittedName>
        <fullName evidence="3">Uncharacterized protein</fullName>
    </submittedName>
</protein>
<keyword evidence="4" id="KW-1185">Reference proteome</keyword>
<dbReference type="RefSeq" id="WP_308895326.1">
    <property type="nucleotide sequence ID" value="NZ_CP133218.1"/>
</dbReference>
<keyword evidence="1" id="KW-0175">Coiled coil</keyword>
<evidence type="ECO:0000313" key="3">
    <source>
        <dbReference type="EMBL" id="WML90772.1"/>
    </source>
</evidence>
<feature type="region of interest" description="Disordered" evidence="2">
    <location>
        <begin position="1"/>
        <end position="21"/>
    </location>
</feature>
<accession>A0ABY9MQT3</accession>
<evidence type="ECO:0000256" key="2">
    <source>
        <dbReference type="SAM" id="MobiDB-lite"/>
    </source>
</evidence>
<proteinExistence type="predicted"/>
<name>A0ABY9MQT3_9GAMM</name>
<feature type="coiled-coil region" evidence="1">
    <location>
        <begin position="71"/>
        <end position="105"/>
    </location>
</feature>
<reference evidence="3 4" key="1">
    <citation type="submission" date="2023-08" db="EMBL/GenBank/DDBJ databases">
        <title>New molecular markers tilS and rpoB for phylogenetic and monitoring studies of the genus Thiothrix biodiversity.</title>
        <authorList>
            <person name="Ravin N.V."/>
            <person name="Smolyakov D."/>
            <person name="Markov N.D."/>
            <person name="Beletsky A.V."/>
            <person name="Mardanov A.V."/>
            <person name="Rudenko T.S."/>
            <person name="Grabovich M.Y."/>
        </authorList>
    </citation>
    <scope>NUCLEOTIDE SEQUENCE [LARGE SCALE GENOMIC DNA]</scope>
    <source>
        <strain evidence="3 4">MK1</strain>
    </source>
</reference>